<dbReference type="EMBL" id="SSOP01000055">
    <property type="protein sequence ID" value="KAB5592748.1"/>
    <property type="molecule type" value="Genomic_DNA"/>
</dbReference>
<feature type="region of interest" description="Disordered" evidence="1">
    <location>
        <begin position="230"/>
        <end position="251"/>
    </location>
</feature>
<evidence type="ECO:0000256" key="1">
    <source>
        <dbReference type="SAM" id="MobiDB-lite"/>
    </source>
</evidence>
<name>A0A5N5QMF6_9AGAM</name>
<feature type="compositionally biased region" description="Polar residues" evidence="1">
    <location>
        <begin position="230"/>
        <end position="240"/>
    </location>
</feature>
<gene>
    <name evidence="2" type="ORF">CTheo_3816</name>
</gene>
<dbReference type="OrthoDB" id="3247038at2759"/>
<evidence type="ECO:0000313" key="2">
    <source>
        <dbReference type="EMBL" id="KAB5592748.1"/>
    </source>
</evidence>
<organism evidence="2 3">
    <name type="scientific">Ceratobasidium theobromae</name>
    <dbReference type="NCBI Taxonomy" id="1582974"/>
    <lineage>
        <taxon>Eukaryota</taxon>
        <taxon>Fungi</taxon>
        <taxon>Dikarya</taxon>
        <taxon>Basidiomycota</taxon>
        <taxon>Agaricomycotina</taxon>
        <taxon>Agaricomycetes</taxon>
        <taxon>Cantharellales</taxon>
        <taxon>Ceratobasidiaceae</taxon>
        <taxon>Ceratobasidium</taxon>
    </lineage>
</organism>
<sequence>MLPLSLSLLTGEFQPDSHEQRNNADLTPGIICSYLTDSPLDIDSGMPVEPFGSSADSIALPNIEPTHQAPPQHHPLSFFSPAPIERPDQLAPAPIVEATYQSYLTQQFGHHRPAVERAGLITRPPGGPKLPARCQNDSQRAYTPHPPCSTAPVWFPPPMQDPAPPLAGASRPISLGCAAAVSHLPDVHTLLESINIPTRDELDNMSAQIRKLYALRSLLDIHNQRREVNGISSQQHSSFGDASIGGARQDEENNAGGLNNYFVPKTLAPFGALPSTLDPICNSVAAPSEFGARSGVEGRCSSLCNEAPESAREDGDGVESWHIYTQDDKIWSQDLNTRAESWGRISEITRELQVRADAFVFPSRLDFRPPTNPEGQPTLITNSPNNKSFIEYWEFLFETLDNLNYVPTWGSRGIEGSRRGAINRVTEQLNMMEAVKSRAWDKASSG</sequence>
<dbReference type="Proteomes" id="UP000383932">
    <property type="component" value="Unassembled WGS sequence"/>
</dbReference>
<keyword evidence="3" id="KW-1185">Reference proteome</keyword>
<dbReference type="AlphaFoldDB" id="A0A5N5QMF6"/>
<accession>A0A5N5QMF6</accession>
<proteinExistence type="predicted"/>
<feature type="region of interest" description="Disordered" evidence="1">
    <location>
        <begin position="55"/>
        <end position="82"/>
    </location>
</feature>
<comment type="caution">
    <text evidence="2">The sequence shown here is derived from an EMBL/GenBank/DDBJ whole genome shotgun (WGS) entry which is preliminary data.</text>
</comment>
<reference evidence="2 3" key="1">
    <citation type="journal article" date="2019" name="Fungal Biol. Biotechnol.">
        <title>Draft genome sequence of fastidious pathogen Ceratobasidium theobromae, which causes vascular-streak dieback in Theobroma cacao.</title>
        <authorList>
            <person name="Ali S.S."/>
            <person name="Asman A."/>
            <person name="Shao J."/>
            <person name="Firmansyah A.P."/>
            <person name="Susilo A.W."/>
            <person name="Rosmana A."/>
            <person name="McMahon P."/>
            <person name="Junaid M."/>
            <person name="Guest D."/>
            <person name="Kheng T.Y."/>
            <person name="Meinhardt L.W."/>
            <person name="Bailey B.A."/>
        </authorList>
    </citation>
    <scope>NUCLEOTIDE SEQUENCE [LARGE SCALE GENOMIC DNA]</scope>
    <source>
        <strain evidence="2 3">CT2</strain>
    </source>
</reference>
<protein>
    <submittedName>
        <fullName evidence="2">Tyrosine-phosphatase</fullName>
    </submittedName>
</protein>
<evidence type="ECO:0000313" key="3">
    <source>
        <dbReference type="Proteomes" id="UP000383932"/>
    </source>
</evidence>